<evidence type="ECO:0000313" key="2">
    <source>
        <dbReference type="EMBL" id="CAG7786466.1"/>
    </source>
</evidence>
<name>A0A8J2KB07_9HEXA</name>
<dbReference type="Proteomes" id="UP000708208">
    <property type="component" value="Unassembled WGS sequence"/>
</dbReference>
<dbReference type="EMBL" id="CAJVCH010318437">
    <property type="protein sequence ID" value="CAG7786466.1"/>
    <property type="molecule type" value="Genomic_DNA"/>
</dbReference>
<evidence type="ECO:0000256" key="1">
    <source>
        <dbReference type="SAM" id="MobiDB-lite"/>
    </source>
</evidence>
<evidence type="ECO:0000313" key="3">
    <source>
        <dbReference type="Proteomes" id="UP000708208"/>
    </source>
</evidence>
<dbReference type="PANTHER" id="PTHR34153">
    <property type="entry name" value="SI:CH211-262H13.3-RELATED-RELATED"/>
    <property type="match status" value="1"/>
</dbReference>
<sequence>MSDQSACFWPGSKGYFTAFKNSSPPGRNWKAEPVIVKFVSDQLDLVRQKRDKFINNSEIETSMDEESRKTTHEASSTSEGSNSSVHESPPAVQKKKNTKSVTLPTAPNVALPSTSFAVASGEFRYLDQGNFSSHDHNTNRPPPSLESVNNVSIGIQTEILRKVKILIAKVDQLSLDVGSLMAVSSNGPEEAPNDLPNLPVETVESVKVLDTYLESAESISPVAKLVAKVGGTSVKEATERVLVRIMSYKSIIKLVEVSVRIITSGKGTDQEIEAAIKYWLKHARARLEPVSLPLVENGNVD</sequence>
<comment type="caution">
    <text evidence="2">The sequence shown here is derived from an EMBL/GenBank/DDBJ whole genome shotgun (WGS) entry which is preliminary data.</text>
</comment>
<protein>
    <submittedName>
        <fullName evidence="2">Uncharacterized protein</fullName>
    </submittedName>
</protein>
<dbReference type="OrthoDB" id="7551382at2759"/>
<proteinExistence type="predicted"/>
<reference evidence="2" key="1">
    <citation type="submission" date="2021-06" db="EMBL/GenBank/DDBJ databases">
        <authorList>
            <person name="Hodson N. C."/>
            <person name="Mongue J. A."/>
            <person name="Jaron S. K."/>
        </authorList>
    </citation>
    <scope>NUCLEOTIDE SEQUENCE</scope>
</reference>
<feature type="compositionally biased region" description="Low complexity" evidence="1">
    <location>
        <begin position="73"/>
        <end position="88"/>
    </location>
</feature>
<keyword evidence="3" id="KW-1185">Reference proteome</keyword>
<feature type="region of interest" description="Disordered" evidence="1">
    <location>
        <begin position="49"/>
        <end position="106"/>
    </location>
</feature>
<dbReference type="AlphaFoldDB" id="A0A8J2KB07"/>
<gene>
    <name evidence="2" type="ORF">AFUS01_LOCUS25033</name>
</gene>
<accession>A0A8J2KB07</accession>
<organism evidence="2 3">
    <name type="scientific">Allacma fusca</name>
    <dbReference type="NCBI Taxonomy" id="39272"/>
    <lineage>
        <taxon>Eukaryota</taxon>
        <taxon>Metazoa</taxon>
        <taxon>Ecdysozoa</taxon>
        <taxon>Arthropoda</taxon>
        <taxon>Hexapoda</taxon>
        <taxon>Collembola</taxon>
        <taxon>Symphypleona</taxon>
        <taxon>Sminthuridae</taxon>
        <taxon>Allacma</taxon>
    </lineage>
</organism>
<dbReference type="PANTHER" id="PTHR34153:SF2">
    <property type="entry name" value="SI:CH211-262H13.3-RELATED"/>
    <property type="match status" value="1"/>
</dbReference>